<comment type="caution">
    <text evidence="3">The sequence shown here is derived from an EMBL/GenBank/DDBJ whole genome shotgun (WGS) entry which is preliminary data.</text>
</comment>
<accession>A0A3M7TYV4</accession>
<feature type="transmembrane region" description="Helical" evidence="1">
    <location>
        <begin position="5"/>
        <end position="22"/>
    </location>
</feature>
<dbReference type="PANTHER" id="PTHR10587:SF134">
    <property type="entry name" value="SECRETED PROTEIN"/>
    <property type="match status" value="1"/>
</dbReference>
<evidence type="ECO:0000259" key="2">
    <source>
        <dbReference type="PROSITE" id="PS51677"/>
    </source>
</evidence>
<evidence type="ECO:0000313" key="3">
    <source>
        <dbReference type="EMBL" id="RNA70439.1"/>
    </source>
</evidence>
<dbReference type="InterPro" id="IPR050248">
    <property type="entry name" value="Polysacc_deacetylase_ArnD"/>
</dbReference>
<keyword evidence="1" id="KW-1133">Transmembrane helix</keyword>
<keyword evidence="4" id="KW-1185">Reference proteome</keyword>
<organism evidence="3 4">
    <name type="scientific">Alteribacter keqinensis</name>
    <dbReference type="NCBI Taxonomy" id="2483800"/>
    <lineage>
        <taxon>Bacteria</taxon>
        <taxon>Bacillati</taxon>
        <taxon>Bacillota</taxon>
        <taxon>Bacilli</taxon>
        <taxon>Bacillales</taxon>
        <taxon>Bacillaceae</taxon>
        <taxon>Alteribacter</taxon>
    </lineage>
</organism>
<dbReference type="OrthoDB" id="9784220at2"/>
<dbReference type="CDD" id="cd10955">
    <property type="entry name" value="CE4_BH0857_like"/>
    <property type="match status" value="1"/>
</dbReference>
<dbReference type="EMBL" id="RHIB01000001">
    <property type="protein sequence ID" value="RNA70439.1"/>
    <property type="molecule type" value="Genomic_DNA"/>
</dbReference>
<reference evidence="3 4" key="1">
    <citation type="submission" date="2018-10" db="EMBL/GenBank/DDBJ databases">
        <title>Bacillus Keqinensis sp. nov., a moderately halophilic bacterium isolated from a saline-alkaline lake.</title>
        <authorList>
            <person name="Wang H."/>
        </authorList>
    </citation>
    <scope>NUCLEOTIDE SEQUENCE [LARGE SCALE GENOMIC DNA]</scope>
    <source>
        <strain evidence="3 4">KQ-3</strain>
    </source>
</reference>
<dbReference type="InterPro" id="IPR011330">
    <property type="entry name" value="Glyco_hydro/deAcase_b/a-brl"/>
</dbReference>
<evidence type="ECO:0000313" key="4">
    <source>
        <dbReference type="Proteomes" id="UP000278746"/>
    </source>
</evidence>
<protein>
    <submittedName>
        <fullName evidence="3">Polysaccharide deacetylase</fullName>
    </submittedName>
</protein>
<dbReference type="SUPFAM" id="SSF88713">
    <property type="entry name" value="Glycoside hydrolase/deacetylase"/>
    <property type="match status" value="1"/>
</dbReference>
<gene>
    <name evidence="3" type="ORF">EBO34_11115</name>
</gene>
<dbReference type="Pfam" id="PF01522">
    <property type="entry name" value="Polysacc_deac_1"/>
    <property type="match status" value="1"/>
</dbReference>
<dbReference type="GO" id="GO:0016810">
    <property type="term" value="F:hydrolase activity, acting on carbon-nitrogen (but not peptide) bonds"/>
    <property type="evidence" value="ECO:0007669"/>
    <property type="project" value="InterPro"/>
</dbReference>
<dbReference type="PANTHER" id="PTHR10587">
    <property type="entry name" value="GLYCOSYL TRANSFERASE-RELATED"/>
    <property type="match status" value="1"/>
</dbReference>
<feature type="domain" description="NodB homology" evidence="2">
    <location>
        <begin position="89"/>
        <end position="282"/>
    </location>
</feature>
<sequence length="291" mass="32476">MKKGIVAASFLLVGLTVVIYFFNEYERHFVIHDHKQRSFTPLFYSSPETENVDRVEEVRDYYRNASLSSPLEWGENVSGVKNRLDTDEDVIALTFDACGGPFGSSYDHSLITFLREHEIPATLFINLRWLDENEEIFLELAEDPLFRIENHGSEHLPLSVNGNGAWGINGTASPEEVIDEVMLNQERILEMTGQAPRYFRSGTAHYDEKAVEIVENLGLTVVNYDVLGDAGATFSASGVEEALLSSRAGSIPLLHMNQPSSGTAEGVKQAVPQLQEAGFTFVHLDQYELSE</sequence>
<evidence type="ECO:0000256" key="1">
    <source>
        <dbReference type="SAM" id="Phobius"/>
    </source>
</evidence>
<keyword evidence="1" id="KW-0472">Membrane</keyword>
<dbReference type="Gene3D" id="3.20.20.370">
    <property type="entry name" value="Glycoside hydrolase/deacetylase"/>
    <property type="match status" value="1"/>
</dbReference>
<dbReference type="PROSITE" id="PS51677">
    <property type="entry name" value="NODB"/>
    <property type="match status" value="1"/>
</dbReference>
<dbReference type="RefSeq" id="WP_122898235.1">
    <property type="nucleotide sequence ID" value="NZ_RHIB01000001.1"/>
</dbReference>
<dbReference type="InterPro" id="IPR002509">
    <property type="entry name" value="NODB_dom"/>
</dbReference>
<dbReference type="Proteomes" id="UP000278746">
    <property type="component" value="Unassembled WGS sequence"/>
</dbReference>
<dbReference type="GO" id="GO:0005975">
    <property type="term" value="P:carbohydrate metabolic process"/>
    <property type="evidence" value="ECO:0007669"/>
    <property type="project" value="InterPro"/>
</dbReference>
<dbReference type="AlphaFoldDB" id="A0A3M7TYV4"/>
<name>A0A3M7TYV4_9BACI</name>
<proteinExistence type="predicted"/>
<keyword evidence="1" id="KW-0812">Transmembrane</keyword>